<accession>A0A3M7AJK1</accession>
<feature type="compositionally biased region" description="Pro residues" evidence="1">
    <location>
        <begin position="786"/>
        <end position="800"/>
    </location>
</feature>
<keyword evidence="2" id="KW-0472">Membrane</keyword>
<organism evidence="3 4">
    <name type="scientific">Hortaea werneckii</name>
    <name type="common">Black yeast</name>
    <name type="synonym">Cladosporium werneckii</name>
    <dbReference type="NCBI Taxonomy" id="91943"/>
    <lineage>
        <taxon>Eukaryota</taxon>
        <taxon>Fungi</taxon>
        <taxon>Dikarya</taxon>
        <taxon>Ascomycota</taxon>
        <taxon>Pezizomycotina</taxon>
        <taxon>Dothideomycetes</taxon>
        <taxon>Dothideomycetidae</taxon>
        <taxon>Mycosphaerellales</taxon>
        <taxon>Teratosphaeriaceae</taxon>
        <taxon>Hortaea</taxon>
    </lineage>
</organism>
<feature type="transmembrane region" description="Helical" evidence="2">
    <location>
        <begin position="245"/>
        <end position="263"/>
    </location>
</feature>
<protein>
    <recommendedName>
        <fullName evidence="5">Ubiquitination network signaling protein</fullName>
    </recommendedName>
</protein>
<feature type="region of interest" description="Disordered" evidence="1">
    <location>
        <begin position="536"/>
        <end position="556"/>
    </location>
</feature>
<feature type="compositionally biased region" description="Basic and acidic residues" evidence="1">
    <location>
        <begin position="582"/>
        <end position="612"/>
    </location>
</feature>
<evidence type="ECO:0000256" key="2">
    <source>
        <dbReference type="SAM" id="Phobius"/>
    </source>
</evidence>
<dbReference type="AlphaFoldDB" id="A0A3M7AJK1"/>
<evidence type="ECO:0000256" key="1">
    <source>
        <dbReference type="SAM" id="MobiDB-lite"/>
    </source>
</evidence>
<feature type="compositionally biased region" description="Basic and acidic residues" evidence="1">
    <location>
        <begin position="84"/>
        <end position="100"/>
    </location>
</feature>
<feature type="compositionally biased region" description="Low complexity" evidence="1">
    <location>
        <begin position="826"/>
        <end position="842"/>
    </location>
</feature>
<feature type="transmembrane region" description="Helical" evidence="2">
    <location>
        <begin position="165"/>
        <end position="187"/>
    </location>
</feature>
<feature type="compositionally biased region" description="Polar residues" evidence="1">
    <location>
        <begin position="32"/>
        <end position="42"/>
    </location>
</feature>
<keyword evidence="2" id="KW-1133">Transmembrane helix</keyword>
<feature type="transmembrane region" description="Helical" evidence="2">
    <location>
        <begin position="216"/>
        <end position="238"/>
    </location>
</feature>
<keyword evidence="2" id="KW-0812">Transmembrane</keyword>
<feature type="compositionally biased region" description="Polar residues" evidence="1">
    <location>
        <begin position="727"/>
        <end position="742"/>
    </location>
</feature>
<feature type="compositionally biased region" description="Polar residues" evidence="1">
    <location>
        <begin position="752"/>
        <end position="778"/>
    </location>
</feature>
<gene>
    <name evidence="3" type="ORF">D0866_10009</name>
</gene>
<evidence type="ECO:0008006" key="5">
    <source>
        <dbReference type="Google" id="ProtNLM"/>
    </source>
</evidence>
<dbReference type="EMBL" id="QWIM01001223">
    <property type="protein sequence ID" value="RMY27628.1"/>
    <property type="molecule type" value="Genomic_DNA"/>
</dbReference>
<reference evidence="3 4" key="1">
    <citation type="journal article" date="2018" name="BMC Genomics">
        <title>Genomic evidence for intraspecific hybridization in a clonal and extremely halotolerant yeast.</title>
        <authorList>
            <person name="Gostincar C."/>
            <person name="Stajich J.E."/>
            <person name="Zupancic J."/>
            <person name="Zalar P."/>
            <person name="Gunde-Cimerman N."/>
        </authorList>
    </citation>
    <scope>NUCLEOTIDE SEQUENCE [LARGE SCALE GENOMIC DNA]</scope>
    <source>
        <strain evidence="3 4">EXF-6651</strain>
    </source>
</reference>
<name>A0A3M7AJK1_HORWE</name>
<dbReference type="VEuPathDB" id="FungiDB:BTJ68_01346"/>
<sequence length="882" mass="94446">MPPKKPTRNTPNARDTRHENGLAAPGKRISKKGSNGHLNGQPNAKPATAVPPPALPSTGLNQGLRFPRPADPAKATDTGLQAGAKDDEVASEGKRRERTASETSMEDAGPGVEMGDNGAEHVAATASSIEPPPSQPACAKSTTSHAPGTLSAVSTILTYYPLRDAISILILLLSLPPTLVLVIQTLFASLTFVPPTAGISLSTLPNIKEMFNASNLGYPALATILIVDLLFWVCWLPVWKPVQTIILDLSQAVVAVSLSGAAATTGGPTYSIASCTLIVCVVHVLRESQHAFAVLLSGQTKETKRYRQSQGLIPKRLLDPSLIPDPPLATLKDLNHRMQAPVPMDARLDLRLRSEKAVNGNRVANQVRSQQPLWAAIASTKVTFVKEMEQRDAADDAREASAMDINTRPTFSSTLNPHTDRIWISEVRDTEIFFCVDLSAEAAAESAERVEEGTSVSAGIDKSKPFYIRINGAAWSSTRIMSGATGDGADGRPRYDGEIFGLAPLSSYHCEIVGIATGNVLCAVSLITQAAPSAEQTASVPSQPQHPALRPSSPITTLKQSIQSAEAKLNETRNRTRKSKKDQRGVHSDIRKEINTLRSKLESSGGLDDKQKVRIAQISQHKNQAEEATAELKSQRTKDLESLQSKQQADMSAKQKRELERAQVAQRRLDDDMDMRNAIQSADDEATSLQVKAQHAYNEIAMLQSWGTAPSTFPPFSSPPTPEGFLHSNNNTSLSPQGNGFSSYGPRPSPFHLSQPSASNAPPIQRGRSSSMLSQYSGFTDDGSDDPPPYMFAQPEPQPPPHHRSWPMQPHTTAGAAMGEDHKESGGVNSGSYTNGSTGSNSPRPDAKPFVPAGKLQAPIGPPGKSRDKVPQNPGAVGSSGR</sequence>
<feature type="region of interest" description="Disordered" evidence="1">
    <location>
        <begin position="712"/>
        <end position="882"/>
    </location>
</feature>
<comment type="caution">
    <text evidence="3">The sequence shown here is derived from an EMBL/GenBank/DDBJ whole genome shotgun (WGS) entry which is preliminary data.</text>
</comment>
<proteinExistence type="predicted"/>
<evidence type="ECO:0000313" key="3">
    <source>
        <dbReference type="EMBL" id="RMY27628.1"/>
    </source>
</evidence>
<feature type="compositionally biased region" description="Pro residues" evidence="1">
    <location>
        <begin position="712"/>
        <end position="722"/>
    </location>
</feature>
<evidence type="ECO:0000313" key="4">
    <source>
        <dbReference type="Proteomes" id="UP000276864"/>
    </source>
</evidence>
<feature type="region of interest" description="Disordered" evidence="1">
    <location>
        <begin position="568"/>
        <end position="662"/>
    </location>
</feature>
<feature type="compositionally biased region" description="Polar residues" evidence="1">
    <location>
        <begin position="536"/>
        <end position="545"/>
    </location>
</feature>
<dbReference type="Proteomes" id="UP000276864">
    <property type="component" value="Unassembled WGS sequence"/>
</dbReference>
<feature type="region of interest" description="Disordered" evidence="1">
    <location>
        <begin position="1"/>
        <end position="146"/>
    </location>
</feature>